<evidence type="ECO:0008006" key="4">
    <source>
        <dbReference type="Google" id="ProtNLM"/>
    </source>
</evidence>
<feature type="transmembrane region" description="Helical" evidence="1">
    <location>
        <begin position="73"/>
        <end position="94"/>
    </location>
</feature>
<keyword evidence="3" id="KW-1185">Reference proteome</keyword>
<evidence type="ECO:0000256" key="1">
    <source>
        <dbReference type="SAM" id="Phobius"/>
    </source>
</evidence>
<dbReference type="InterPro" id="IPR049713">
    <property type="entry name" value="Pr6Pr-like"/>
</dbReference>
<reference evidence="2 3" key="1">
    <citation type="submission" date="2018-11" db="EMBL/GenBank/DDBJ databases">
        <authorList>
            <person name="Da X."/>
        </authorList>
    </citation>
    <scope>NUCLEOTIDE SEQUENCE [LARGE SCALE GENOMIC DNA]</scope>
    <source>
        <strain evidence="2 3">S14-144</strain>
    </source>
</reference>
<evidence type="ECO:0000313" key="2">
    <source>
        <dbReference type="EMBL" id="AZI58633.1"/>
    </source>
</evidence>
<name>A0A3G8ZN02_9ACTN</name>
<organism evidence="2 3">
    <name type="scientific">Nakamurella antarctica</name>
    <dbReference type="NCBI Taxonomy" id="1902245"/>
    <lineage>
        <taxon>Bacteria</taxon>
        <taxon>Bacillati</taxon>
        <taxon>Actinomycetota</taxon>
        <taxon>Actinomycetes</taxon>
        <taxon>Nakamurellales</taxon>
        <taxon>Nakamurellaceae</taxon>
        <taxon>Nakamurella</taxon>
    </lineage>
</organism>
<sequence>MKRLFGTLRLVAGLAILVAVIGQYAYSAARTVINPFNFFGYFTIQSNIITMVAFLASAYFIFGRKEQPPWVIYLRAVATTIIVIVGIVYNTLLAGASLAGSFDLRWSSNILHIIIPIYALVDWVLFADRKPLAYKRLWIVLVYPVVWLVVILIRGATDGWVPYPFLDPATGYGSVALYCLAIAAFTVLFGWVTFALSRVRILKP</sequence>
<feature type="transmembrane region" description="Helical" evidence="1">
    <location>
        <begin position="39"/>
        <end position="61"/>
    </location>
</feature>
<feature type="transmembrane region" description="Helical" evidence="1">
    <location>
        <begin position="106"/>
        <end position="125"/>
    </location>
</feature>
<reference evidence="2 3" key="2">
    <citation type="submission" date="2018-12" db="EMBL/GenBank/DDBJ databases">
        <title>Nakamurella antarcticus sp. nov., isolated from Antarctica South Shetland Islands soil.</title>
        <authorList>
            <person name="Peng F."/>
        </authorList>
    </citation>
    <scope>NUCLEOTIDE SEQUENCE [LARGE SCALE GENOMIC DNA]</scope>
    <source>
        <strain evidence="2 3">S14-144</strain>
    </source>
</reference>
<dbReference type="RefSeq" id="WP_124799542.1">
    <property type="nucleotide sequence ID" value="NZ_CP034170.1"/>
</dbReference>
<dbReference type="EMBL" id="CP034170">
    <property type="protein sequence ID" value="AZI58633.1"/>
    <property type="molecule type" value="Genomic_DNA"/>
</dbReference>
<gene>
    <name evidence="2" type="ORF">EH165_11300</name>
</gene>
<feature type="transmembrane region" description="Helical" evidence="1">
    <location>
        <begin position="175"/>
        <end position="196"/>
    </location>
</feature>
<dbReference type="NCBIfam" id="NF038065">
    <property type="entry name" value="Pr6Pr"/>
    <property type="match status" value="1"/>
</dbReference>
<dbReference type="Proteomes" id="UP000268084">
    <property type="component" value="Chromosome"/>
</dbReference>
<feature type="transmembrane region" description="Helical" evidence="1">
    <location>
        <begin position="137"/>
        <end position="155"/>
    </location>
</feature>
<keyword evidence="1" id="KW-0472">Membrane</keyword>
<protein>
    <recommendedName>
        <fullName evidence="4">FAR-17a/AIG1-like protein</fullName>
    </recommendedName>
</protein>
<keyword evidence="1" id="KW-1133">Transmembrane helix</keyword>
<evidence type="ECO:0000313" key="3">
    <source>
        <dbReference type="Proteomes" id="UP000268084"/>
    </source>
</evidence>
<proteinExistence type="predicted"/>
<dbReference type="AlphaFoldDB" id="A0A3G8ZN02"/>
<accession>A0A3G8ZN02</accession>
<dbReference type="OrthoDB" id="9809977at2"/>
<keyword evidence="1" id="KW-0812">Transmembrane</keyword>
<dbReference type="KEGG" id="nak:EH165_11300"/>